<dbReference type="InterPro" id="IPR013762">
    <property type="entry name" value="Integrase-like_cat_sf"/>
</dbReference>
<protein>
    <submittedName>
        <fullName evidence="6">Phage integrase family protein</fullName>
    </submittedName>
</protein>
<feature type="domain" description="Core-binding (CB)" evidence="5">
    <location>
        <begin position="219"/>
        <end position="308"/>
    </location>
</feature>
<evidence type="ECO:0000256" key="1">
    <source>
        <dbReference type="ARBA" id="ARBA00022908"/>
    </source>
</evidence>
<dbReference type="Gene3D" id="1.10.443.10">
    <property type="entry name" value="Intergrase catalytic core"/>
    <property type="match status" value="1"/>
</dbReference>
<dbReference type="GO" id="GO:0003677">
    <property type="term" value="F:DNA binding"/>
    <property type="evidence" value="ECO:0007669"/>
    <property type="project" value="UniProtKB-UniRule"/>
</dbReference>
<name>A0A240E456_9GAMM</name>
<dbReference type="Pfam" id="PF00589">
    <property type="entry name" value="Phage_integrase"/>
    <property type="match status" value="1"/>
</dbReference>
<dbReference type="GO" id="GO:0006310">
    <property type="term" value="P:DNA recombination"/>
    <property type="evidence" value="ECO:0007669"/>
    <property type="project" value="UniProtKB-KW"/>
</dbReference>
<dbReference type="InterPro" id="IPR044068">
    <property type="entry name" value="CB"/>
</dbReference>
<organism evidence="6 7">
    <name type="scientific">Acinetobacter puyangensis</name>
    <dbReference type="NCBI Taxonomy" id="1096779"/>
    <lineage>
        <taxon>Bacteria</taxon>
        <taxon>Pseudomonadati</taxon>
        <taxon>Pseudomonadota</taxon>
        <taxon>Gammaproteobacteria</taxon>
        <taxon>Moraxellales</taxon>
        <taxon>Moraxellaceae</taxon>
        <taxon>Acinetobacter</taxon>
    </lineage>
</organism>
<dbReference type="AlphaFoldDB" id="A0A240E456"/>
<keyword evidence="1" id="KW-0229">DNA integration</keyword>
<keyword evidence="2 4" id="KW-0238">DNA-binding</keyword>
<evidence type="ECO:0000256" key="4">
    <source>
        <dbReference type="PROSITE-ProRule" id="PRU01248"/>
    </source>
</evidence>
<reference evidence="7" key="1">
    <citation type="submission" date="2016-09" db="EMBL/GenBank/DDBJ databases">
        <authorList>
            <person name="Varghese N."/>
            <person name="Submissions S."/>
        </authorList>
    </citation>
    <scope>NUCLEOTIDE SEQUENCE [LARGE SCALE GENOMIC DNA]</scope>
    <source>
        <strain evidence="7">ANC 4466</strain>
    </source>
</reference>
<evidence type="ECO:0000313" key="7">
    <source>
        <dbReference type="Proteomes" id="UP000219042"/>
    </source>
</evidence>
<dbReference type="GO" id="GO:0015074">
    <property type="term" value="P:DNA integration"/>
    <property type="evidence" value="ECO:0007669"/>
    <property type="project" value="UniProtKB-KW"/>
</dbReference>
<gene>
    <name evidence="6" type="ORF">SAMN05421731_101408</name>
</gene>
<evidence type="ECO:0000259" key="5">
    <source>
        <dbReference type="PROSITE" id="PS51900"/>
    </source>
</evidence>
<dbReference type="SUPFAM" id="SSF56349">
    <property type="entry name" value="DNA breaking-rejoining enzymes"/>
    <property type="match status" value="1"/>
</dbReference>
<keyword evidence="7" id="KW-1185">Reference proteome</keyword>
<evidence type="ECO:0000313" key="6">
    <source>
        <dbReference type="EMBL" id="SNX43372.1"/>
    </source>
</evidence>
<dbReference type="InterPro" id="IPR011010">
    <property type="entry name" value="DNA_brk_join_enz"/>
</dbReference>
<dbReference type="RefSeq" id="WP_228150339.1">
    <property type="nucleotide sequence ID" value="NZ_BAABHT010000020.1"/>
</dbReference>
<keyword evidence="3" id="KW-0233">DNA recombination</keyword>
<dbReference type="EMBL" id="OANT01000001">
    <property type="protein sequence ID" value="SNX43372.1"/>
    <property type="molecule type" value="Genomic_DNA"/>
</dbReference>
<accession>A0A240E456</accession>
<proteinExistence type="predicted"/>
<dbReference type="InterPro" id="IPR002104">
    <property type="entry name" value="Integrase_catalytic"/>
</dbReference>
<evidence type="ECO:0000256" key="2">
    <source>
        <dbReference type="ARBA" id="ARBA00023125"/>
    </source>
</evidence>
<sequence>MADIKTVISNKRRIKDVKSTVIKWVATVSDDIDAMWEIPVAKANTDLGFNVSVEYLKTVLGISKCAAQKYRALAYPLIKVMIENEILVSPNDISGAATVESRRKLLSWYRKLNSKEKSQLPIFGNKISLGKIPTDQRPIKQGELGFDVVKKAWESIHQDLENLGLLDTNYKSVSQRIEDRNSNPKPLHQTKKDKLNRLANLKLNDLLDFIEPSEAEPFIQIEQLFASMTNSLASESGKDNYRNACSLFIKFLSGLHGNTPLKILENFDEHLLSKYRKHLENNILDNKISSHHANTVLSSVRVTLDRLTKIKGLEYVFFDVAGFDTTRQTDLKKPFSKNERIQILEAIDQELNEAKLSLEPYKKTGMGSNPLDQNGNRVRGLSTLENARWLFENMLNCKPIHFSTAKTPIEQSFLRIIADSKKGLMTVYKEWGVTPIIGVELLLPYFLKLAQVTGLNTDSIIALNIDDYEPCHPATSCPCLKYWKERSDGYKEYPLDLIDADISWLTVKQAQTVKAIFDDVIRLTRDIRKNIDDEKNQQRLFIYQSNSVKHHGRITPLLGNEDKNSKKLTDVISKFVKKYNLTNDKDCPLVLTISRFRPTLISEMLDSEASLREIQLLLGHKSIRTTIQYLDSLDFNALSRKKLNEKLIEIQQSTLDTQSEEKQKRIELKKEDHVTITFKTPLAECKNIFAPPEFIKNLSSYTHGTPCSQYNKCLSCDNVIVSVKDLPQIFAMQRDYKLLIENSQVMNTPYARVIEENLELIKHIIDPKLSDFSIEELKNAEITAEYIEATFLVDGVL</sequence>
<dbReference type="Proteomes" id="UP000219042">
    <property type="component" value="Unassembled WGS sequence"/>
</dbReference>
<dbReference type="PROSITE" id="PS51900">
    <property type="entry name" value="CB"/>
    <property type="match status" value="1"/>
</dbReference>
<evidence type="ECO:0000256" key="3">
    <source>
        <dbReference type="ARBA" id="ARBA00023172"/>
    </source>
</evidence>